<sequence>MVFGKIPKLNISEPETWPHYKTQFAFFLEANKITDTKQLQAMFLTLIRESALALLSSLVTPNELIECRYEESITALDTHFDQKKNEIAACFVFTNRRKQHTETISELAVELTRLSRGYNFQDFEKQLLIQFVCGVKYERLQHQLLSEMDLTQDKTVKLALAFEAANKNSETILASNNEVKQVTSGTTGEVQGCEYMGFQKGNKFKLQNSRSSVLCHKVGHLKQVYRSTTENKVSQVEVCSMNNNSTELEKLGMKKHYEQLYNELVVADSAGRSLLGRNWFGDLGRSVQGIHGTDRDTIIRTYKPLFNEEGLLPLKVSPVHIMLKDNAEPKFQTAVAIPLKNKVNETLDTLVKEGATNFSSWATLVVPVVKRDGSIRICAVYSNTVNACVKPNAYPLPIVKELLATLSGGKILSHLDVKQAYFQLPVDDGTAEILTLSTSRGLMHVKRLPQGLSAAPGLFQNFMEQLLWHSRGSSVFGQHGSRDDFEQGQMQNCCTLSDVFGPLHRLLKDVNWKFGVVEKKAFEACKEFLVRCSIGTL</sequence>
<dbReference type="Gene3D" id="3.10.10.10">
    <property type="entry name" value="HIV Type 1 Reverse Transcriptase, subunit A, domain 1"/>
    <property type="match status" value="1"/>
</dbReference>
<evidence type="ECO:0000259" key="1">
    <source>
        <dbReference type="Pfam" id="PF00078"/>
    </source>
</evidence>
<dbReference type="SUPFAM" id="SSF56672">
    <property type="entry name" value="DNA/RNA polymerases"/>
    <property type="match status" value="1"/>
</dbReference>
<dbReference type="EMBL" id="JARBHB010000003">
    <property type="protein sequence ID" value="KAJ8890771.1"/>
    <property type="molecule type" value="Genomic_DNA"/>
</dbReference>
<protein>
    <recommendedName>
        <fullName evidence="1">Reverse transcriptase domain-containing protein</fullName>
    </recommendedName>
</protein>
<dbReference type="Proteomes" id="UP001159363">
    <property type="component" value="Chromosome 3"/>
</dbReference>
<feature type="domain" description="Reverse transcriptase" evidence="1">
    <location>
        <begin position="370"/>
        <end position="469"/>
    </location>
</feature>
<dbReference type="Pfam" id="PF00078">
    <property type="entry name" value="RVT_1"/>
    <property type="match status" value="1"/>
</dbReference>
<proteinExistence type="predicted"/>
<dbReference type="InterPro" id="IPR043502">
    <property type="entry name" value="DNA/RNA_pol_sf"/>
</dbReference>
<reference evidence="2 3" key="1">
    <citation type="submission" date="2023-02" db="EMBL/GenBank/DDBJ databases">
        <title>LHISI_Scaffold_Assembly.</title>
        <authorList>
            <person name="Stuart O.P."/>
            <person name="Cleave R."/>
            <person name="Magrath M.J.L."/>
            <person name="Mikheyev A.S."/>
        </authorList>
    </citation>
    <scope>NUCLEOTIDE SEQUENCE [LARGE SCALE GENOMIC DNA]</scope>
    <source>
        <strain evidence="2">Daus_M_001</strain>
        <tissue evidence="2">Leg muscle</tissue>
    </source>
</reference>
<organism evidence="2 3">
    <name type="scientific">Dryococelus australis</name>
    <dbReference type="NCBI Taxonomy" id="614101"/>
    <lineage>
        <taxon>Eukaryota</taxon>
        <taxon>Metazoa</taxon>
        <taxon>Ecdysozoa</taxon>
        <taxon>Arthropoda</taxon>
        <taxon>Hexapoda</taxon>
        <taxon>Insecta</taxon>
        <taxon>Pterygota</taxon>
        <taxon>Neoptera</taxon>
        <taxon>Polyneoptera</taxon>
        <taxon>Phasmatodea</taxon>
        <taxon>Verophasmatodea</taxon>
        <taxon>Anareolatae</taxon>
        <taxon>Phasmatidae</taxon>
        <taxon>Eurycanthinae</taxon>
        <taxon>Dryococelus</taxon>
    </lineage>
</organism>
<evidence type="ECO:0000313" key="3">
    <source>
        <dbReference type="Proteomes" id="UP001159363"/>
    </source>
</evidence>
<accession>A0ABQ9I2A2</accession>
<keyword evidence="3" id="KW-1185">Reference proteome</keyword>
<dbReference type="InterPro" id="IPR050951">
    <property type="entry name" value="Retrovirus_Pol_polyprotein"/>
</dbReference>
<dbReference type="PANTHER" id="PTHR37984:SF13">
    <property type="entry name" value="RIBONUCLEASE H"/>
    <property type="match status" value="1"/>
</dbReference>
<dbReference type="CDD" id="cd01647">
    <property type="entry name" value="RT_LTR"/>
    <property type="match status" value="1"/>
</dbReference>
<dbReference type="Gene3D" id="3.30.70.270">
    <property type="match status" value="1"/>
</dbReference>
<evidence type="ECO:0000313" key="2">
    <source>
        <dbReference type="EMBL" id="KAJ8890771.1"/>
    </source>
</evidence>
<dbReference type="InterPro" id="IPR043128">
    <property type="entry name" value="Rev_trsase/Diguanyl_cyclase"/>
</dbReference>
<name>A0ABQ9I2A2_9NEOP</name>
<gene>
    <name evidence="2" type="ORF">PR048_010280</name>
</gene>
<dbReference type="PANTHER" id="PTHR37984">
    <property type="entry name" value="PROTEIN CBG26694"/>
    <property type="match status" value="1"/>
</dbReference>
<comment type="caution">
    <text evidence="2">The sequence shown here is derived from an EMBL/GenBank/DDBJ whole genome shotgun (WGS) entry which is preliminary data.</text>
</comment>
<dbReference type="InterPro" id="IPR000477">
    <property type="entry name" value="RT_dom"/>
</dbReference>